<evidence type="ECO:0000313" key="1">
    <source>
        <dbReference type="EMBL" id="SVD94174.1"/>
    </source>
</evidence>
<name>A0A382ZF62_9ZZZZ</name>
<dbReference type="EMBL" id="UINC01183414">
    <property type="protein sequence ID" value="SVD94174.1"/>
    <property type="molecule type" value="Genomic_DNA"/>
</dbReference>
<proteinExistence type="predicted"/>
<dbReference type="AlphaFoldDB" id="A0A382ZF62"/>
<protein>
    <submittedName>
        <fullName evidence="1">Uncharacterized protein</fullName>
    </submittedName>
</protein>
<reference evidence="1" key="1">
    <citation type="submission" date="2018-05" db="EMBL/GenBank/DDBJ databases">
        <authorList>
            <person name="Lanie J.A."/>
            <person name="Ng W.-L."/>
            <person name="Kazmierczak K.M."/>
            <person name="Andrzejewski T.M."/>
            <person name="Davidsen T.M."/>
            <person name="Wayne K.J."/>
            <person name="Tettelin H."/>
            <person name="Glass J.I."/>
            <person name="Rusch D."/>
            <person name="Podicherti R."/>
            <person name="Tsui H.-C.T."/>
            <person name="Winkler M.E."/>
        </authorList>
    </citation>
    <scope>NUCLEOTIDE SEQUENCE</scope>
</reference>
<sequence>MAQPKSALRRGFPSGAFAWNYIDTN</sequence>
<organism evidence="1">
    <name type="scientific">marine metagenome</name>
    <dbReference type="NCBI Taxonomy" id="408172"/>
    <lineage>
        <taxon>unclassified sequences</taxon>
        <taxon>metagenomes</taxon>
        <taxon>ecological metagenomes</taxon>
    </lineage>
</organism>
<accession>A0A382ZF62</accession>
<gene>
    <name evidence="1" type="ORF">METZ01_LOCUS447028</name>
</gene>